<sequence length="74" mass="8378">MFLVGTCSGTFRQVAVEKTNSQSLDVVVLAGILTGFVSISVEIYVFIEVNDFYAIVHKMFPFSQFEEAYNKQWS</sequence>
<reference evidence="2 3" key="1">
    <citation type="journal article" date="2011" name="Science">
        <title>Comparative functional genomics of the fission yeasts.</title>
        <authorList>
            <person name="Rhind N."/>
            <person name="Chen Z."/>
            <person name="Yassour M."/>
            <person name="Thompson D.A."/>
            <person name="Haas B.J."/>
            <person name="Habib N."/>
            <person name="Wapinski I."/>
            <person name="Roy S."/>
            <person name="Lin M.F."/>
            <person name="Heiman D.I."/>
            <person name="Young S.K."/>
            <person name="Furuya K."/>
            <person name="Guo Y."/>
            <person name="Pidoux A."/>
            <person name="Chen H.M."/>
            <person name="Robbertse B."/>
            <person name="Goldberg J.M."/>
            <person name="Aoki K."/>
            <person name="Bayne E.H."/>
            <person name="Berlin A.M."/>
            <person name="Desjardins C.A."/>
            <person name="Dobbs E."/>
            <person name="Dukaj L."/>
            <person name="Fan L."/>
            <person name="FitzGerald M.G."/>
            <person name="French C."/>
            <person name="Gujja S."/>
            <person name="Hansen K."/>
            <person name="Keifenheim D."/>
            <person name="Levin J.Z."/>
            <person name="Mosher R.A."/>
            <person name="Mueller C.A."/>
            <person name="Pfiffner J."/>
            <person name="Priest M."/>
            <person name="Russ C."/>
            <person name="Smialowska A."/>
            <person name="Swoboda P."/>
            <person name="Sykes S.M."/>
            <person name="Vaughn M."/>
            <person name="Vengrova S."/>
            <person name="Yoder R."/>
            <person name="Zeng Q."/>
            <person name="Allshire R."/>
            <person name="Baulcombe D."/>
            <person name="Birren B.W."/>
            <person name="Brown W."/>
            <person name="Ekwall K."/>
            <person name="Kellis M."/>
            <person name="Leatherwood J."/>
            <person name="Levin H."/>
            <person name="Margalit H."/>
            <person name="Martienssen R."/>
            <person name="Nieduszynski C.A."/>
            <person name="Spatafora J.W."/>
            <person name="Friedman N."/>
            <person name="Dalgaard J.Z."/>
            <person name="Baumann P."/>
            <person name="Niki H."/>
            <person name="Regev A."/>
            <person name="Nusbaum C."/>
        </authorList>
    </citation>
    <scope>NUCLEOTIDE SEQUENCE [LARGE SCALE GENOMIC DNA]</scope>
    <source>
        <strain evidence="3">OY26 / ATCC MYA-4695 / CBS 11777 / NBRC 106824 / NRRL Y48691</strain>
    </source>
</reference>
<evidence type="ECO:0000313" key="3">
    <source>
        <dbReference type="Proteomes" id="UP000015464"/>
    </source>
</evidence>
<evidence type="ECO:0000313" key="2">
    <source>
        <dbReference type="EMBL" id="EPY52249.1"/>
    </source>
</evidence>
<protein>
    <submittedName>
        <fullName evidence="2">Uncharacterized protein</fullName>
    </submittedName>
</protein>
<keyword evidence="1" id="KW-0472">Membrane</keyword>
<accession>S9W165</accession>
<dbReference type="AlphaFoldDB" id="S9W165"/>
<dbReference type="HOGENOM" id="CLU_2689212_0_0_1"/>
<name>S9W165_SCHCR</name>
<dbReference type="RefSeq" id="XP_013022914.1">
    <property type="nucleotide sequence ID" value="XM_013167460.1"/>
</dbReference>
<dbReference type="GeneID" id="25039290"/>
<evidence type="ECO:0000256" key="1">
    <source>
        <dbReference type="SAM" id="Phobius"/>
    </source>
</evidence>
<keyword evidence="1" id="KW-0812">Transmembrane</keyword>
<keyword evidence="3" id="KW-1185">Reference proteome</keyword>
<dbReference type="Proteomes" id="UP000015464">
    <property type="component" value="Unassembled WGS sequence"/>
</dbReference>
<dbReference type="EMBL" id="KE546989">
    <property type="protein sequence ID" value="EPY52249.1"/>
    <property type="molecule type" value="Genomic_DNA"/>
</dbReference>
<keyword evidence="1" id="KW-1133">Transmembrane helix</keyword>
<gene>
    <name evidence="2" type="ORF">SPOG_04977</name>
</gene>
<organism evidence="2 3">
    <name type="scientific">Schizosaccharomyces cryophilus (strain OY26 / ATCC MYA-4695 / CBS 11777 / NBRC 106824 / NRRL Y48691)</name>
    <name type="common">Fission yeast</name>
    <dbReference type="NCBI Taxonomy" id="653667"/>
    <lineage>
        <taxon>Eukaryota</taxon>
        <taxon>Fungi</taxon>
        <taxon>Dikarya</taxon>
        <taxon>Ascomycota</taxon>
        <taxon>Taphrinomycotina</taxon>
        <taxon>Schizosaccharomycetes</taxon>
        <taxon>Schizosaccharomycetales</taxon>
        <taxon>Schizosaccharomycetaceae</taxon>
        <taxon>Schizosaccharomyces</taxon>
    </lineage>
</organism>
<proteinExistence type="predicted"/>
<feature type="transmembrane region" description="Helical" evidence="1">
    <location>
        <begin position="26"/>
        <end position="47"/>
    </location>
</feature>